<keyword evidence="3" id="KW-1185">Reference proteome</keyword>
<evidence type="ECO:0000256" key="1">
    <source>
        <dbReference type="SAM" id="MobiDB-lite"/>
    </source>
</evidence>
<keyword evidence="2" id="KW-0418">Kinase</keyword>
<protein>
    <submittedName>
        <fullName evidence="2">Uridine kinase</fullName>
    </submittedName>
</protein>
<dbReference type="RefSeq" id="WP_134568491.1">
    <property type="nucleotide sequence ID" value="NZ_SOFP01000064.1"/>
</dbReference>
<dbReference type="EMBL" id="SOFP01000064">
    <property type="protein sequence ID" value="TFC12185.1"/>
    <property type="molecule type" value="Genomic_DNA"/>
</dbReference>
<feature type="compositionally biased region" description="Basic and acidic residues" evidence="1">
    <location>
        <begin position="177"/>
        <end position="194"/>
    </location>
</feature>
<dbReference type="OrthoDB" id="572586at2"/>
<comment type="caution">
    <text evidence="2">The sequence shown here is derived from an EMBL/GenBank/DDBJ whole genome shotgun (WGS) entry which is preliminary data.</text>
</comment>
<sequence length="224" mass="25341">MKLVSTPRTEFLRDLASEILGLYGRGRTVVAVDGTDDAARTAFADDLAAVMMEREHSAFRASLAHFRRSRAEQERFGPESPERLFRHLYDFSLLRRVLLDPFRMGGSTGFVTRAFDPDRDAWIEPTWLTGPSDATLVIDGDYVNRRELRDLWQYGVLVETAAEAADALSVVPADEEGNGRADRGDEQAEADRLYRTEVRPRSRVAAVVDLTDPDRPQRRFFDSC</sequence>
<keyword evidence="2" id="KW-0808">Transferase</keyword>
<dbReference type="AlphaFoldDB" id="A0A4R8WPR0"/>
<dbReference type="InterPro" id="IPR027417">
    <property type="entry name" value="P-loop_NTPase"/>
</dbReference>
<evidence type="ECO:0000313" key="3">
    <source>
        <dbReference type="Proteomes" id="UP000298412"/>
    </source>
</evidence>
<gene>
    <name evidence="2" type="ORF">E3O19_13705</name>
</gene>
<evidence type="ECO:0000313" key="2">
    <source>
        <dbReference type="EMBL" id="TFC12185.1"/>
    </source>
</evidence>
<dbReference type="Proteomes" id="UP000298412">
    <property type="component" value="Unassembled WGS sequence"/>
</dbReference>
<accession>A0A4R8WPR0</accession>
<dbReference type="GO" id="GO:0016301">
    <property type="term" value="F:kinase activity"/>
    <property type="evidence" value="ECO:0007669"/>
    <property type="project" value="UniProtKB-KW"/>
</dbReference>
<feature type="region of interest" description="Disordered" evidence="1">
    <location>
        <begin position="172"/>
        <end position="194"/>
    </location>
</feature>
<reference evidence="2 3" key="1">
    <citation type="submission" date="2019-03" db="EMBL/GenBank/DDBJ databases">
        <title>Genomics of glacier-inhabiting Cryobacterium strains.</title>
        <authorList>
            <person name="Liu Q."/>
            <person name="Xin Y.-H."/>
        </authorList>
    </citation>
    <scope>NUCLEOTIDE SEQUENCE [LARGE SCALE GENOMIC DNA]</scope>
    <source>
        <strain evidence="2 3">MDT1-3</strain>
    </source>
</reference>
<dbReference type="Gene3D" id="3.40.50.300">
    <property type="entry name" value="P-loop containing nucleotide triphosphate hydrolases"/>
    <property type="match status" value="1"/>
</dbReference>
<proteinExistence type="predicted"/>
<organism evidence="2 3">
    <name type="scientific">Cryobacterium algoritolerans</name>
    <dbReference type="NCBI Taxonomy" id="1259184"/>
    <lineage>
        <taxon>Bacteria</taxon>
        <taxon>Bacillati</taxon>
        <taxon>Actinomycetota</taxon>
        <taxon>Actinomycetes</taxon>
        <taxon>Micrococcales</taxon>
        <taxon>Microbacteriaceae</taxon>
        <taxon>Cryobacterium</taxon>
    </lineage>
</organism>
<name>A0A4R8WPR0_9MICO</name>